<dbReference type="GO" id="GO:0000155">
    <property type="term" value="F:phosphorelay sensor kinase activity"/>
    <property type="evidence" value="ECO:0007669"/>
    <property type="project" value="InterPro"/>
</dbReference>
<dbReference type="InterPro" id="IPR003660">
    <property type="entry name" value="HAMP_dom"/>
</dbReference>
<dbReference type="PANTHER" id="PTHR45436:SF1">
    <property type="entry name" value="SENSOR PROTEIN QSEC"/>
    <property type="match status" value="1"/>
</dbReference>
<dbReference type="EMBL" id="PHRB01000026">
    <property type="protein sequence ID" value="PJO63994.1"/>
    <property type="molecule type" value="Genomic_DNA"/>
</dbReference>
<evidence type="ECO:0000256" key="3">
    <source>
        <dbReference type="ARBA" id="ARBA00012438"/>
    </source>
</evidence>
<feature type="compositionally biased region" description="Basic and acidic residues" evidence="11">
    <location>
        <begin position="456"/>
        <end position="485"/>
    </location>
</feature>
<name>A0A069BEF7_BURPE</name>
<evidence type="ECO:0000313" key="17">
    <source>
        <dbReference type="Proteomes" id="UP000030475"/>
    </source>
</evidence>
<evidence type="ECO:0000256" key="5">
    <source>
        <dbReference type="ARBA" id="ARBA00022679"/>
    </source>
</evidence>
<dbReference type="CDD" id="cd00082">
    <property type="entry name" value="HisKA"/>
    <property type="match status" value="1"/>
</dbReference>
<dbReference type="Gene3D" id="1.10.287.130">
    <property type="match status" value="1"/>
</dbReference>
<dbReference type="SMART" id="SM00387">
    <property type="entry name" value="HATPase_c"/>
    <property type="match status" value="1"/>
</dbReference>
<evidence type="ECO:0000256" key="6">
    <source>
        <dbReference type="ARBA" id="ARBA00022692"/>
    </source>
</evidence>
<feature type="transmembrane region" description="Helical" evidence="12">
    <location>
        <begin position="163"/>
        <end position="186"/>
    </location>
</feature>
<dbReference type="RefSeq" id="WP_004194703.1">
    <property type="nucleotide sequence ID" value="NZ_AP028072.1"/>
</dbReference>
<evidence type="ECO:0000313" key="18">
    <source>
        <dbReference type="Proteomes" id="UP000231878"/>
    </source>
</evidence>
<reference evidence="15 17" key="1">
    <citation type="submission" date="2014-08" db="EMBL/GenBank/DDBJ databases">
        <authorList>
            <person name="Bunnell A."/>
            <person name="Chain P.S."/>
            <person name="Chertkov O."/>
            <person name="Currie B.J."/>
            <person name="Daligault H.E."/>
            <person name="Davenport K.W."/>
            <person name="Davis C."/>
            <person name="Gleasner C.D."/>
            <person name="Johnson S.L."/>
            <person name="Kaestli M."/>
            <person name="Koren S."/>
            <person name="Kunde Y.A."/>
            <person name="Mayo M."/>
            <person name="McMurry K.K."/>
            <person name="Price E.P."/>
            <person name="Reitenga K.G."/>
            <person name="Robison R."/>
            <person name="Rosovitz M.J."/>
            <person name="Sarovich D.S."/>
            <person name="Teshima H."/>
        </authorList>
    </citation>
    <scope>NUCLEOTIDE SEQUENCE [LARGE SCALE GENOMIC DNA]</scope>
    <source>
        <strain evidence="15 17">MSHR44</strain>
    </source>
</reference>
<evidence type="ECO:0000256" key="8">
    <source>
        <dbReference type="ARBA" id="ARBA00022989"/>
    </source>
</evidence>
<gene>
    <name evidence="16" type="ORF">CWD88_23450</name>
    <name evidence="15" type="ORF">Y036_4349</name>
</gene>
<dbReference type="InterPro" id="IPR036890">
    <property type="entry name" value="HATPase_C_sf"/>
</dbReference>
<dbReference type="Gene3D" id="3.30.565.10">
    <property type="entry name" value="Histidine kinase-like ATPase, C-terminal domain"/>
    <property type="match status" value="1"/>
</dbReference>
<dbReference type="InterPro" id="IPR036097">
    <property type="entry name" value="HisK_dim/P_sf"/>
</dbReference>
<evidence type="ECO:0000256" key="2">
    <source>
        <dbReference type="ARBA" id="ARBA00004370"/>
    </source>
</evidence>
<comment type="catalytic activity">
    <reaction evidence="1">
        <text>ATP + protein L-histidine = ADP + protein N-phospho-L-histidine.</text>
        <dbReference type="EC" id="2.7.13.3"/>
    </reaction>
</comment>
<keyword evidence="5" id="KW-0808">Transferase</keyword>
<dbReference type="Pfam" id="PF02518">
    <property type="entry name" value="HATPase_c"/>
    <property type="match status" value="1"/>
</dbReference>
<keyword evidence="9" id="KW-0902">Two-component regulatory system</keyword>
<evidence type="ECO:0000259" key="13">
    <source>
        <dbReference type="PROSITE" id="PS50109"/>
    </source>
</evidence>
<reference evidence="16 18" key="2">
    <citation type="submission" date="2017-11" db="EMBL/GenBank/DDBJ databases">
        <title>Molecular characterization of Burkholderia pseudomallei and closely related isolates from Vietnam.</title>
        <authorList>
            <person name="Ustinov D.V."/>
            <person name="Antonov A.S."/>
            <person name="Avdusheva E.F."/>
            <person name="Shpak I.M."/>
            <person name="Zakharova I.B."/>
            <person name="Thi L.A."/>
            <person name="Teteryatnikova N."/>
            <person name="Lopasteyskaya Y.A."/>
            <person name="Kuzyutina J.A."/>
            <person name="Ngo T.N."/>
            <person name="Victorov D.V."/>
        </authorList>
    </citation>
    <scope>NUCLEOTIDE SEQUENCE [LARGE SCALE GENOMIC DNA]</scope>
    <source>
        <strain evidence="16 18">V1512</strain>
    </source>
</reference>
<evidence type="ECO:0000256" key="4">
    <source>
        <dbReference type="ARBA" id="ARBA00022553"/>
    </source>
</evidence>
<dbReference type="EC" id="2.7.13.3" evidence="3"/>
<protein>
    <recommendedName>
        <fullName evidence="3">histidine kinase</fullName>
        <ecNumber evidence="3">2.7.13.3</ecNumber>
    </recommendedName>
</protein>
<dbReference type="Pfam" id="PF00512">
    <property type="entry name" value="HisKA"/>
    <property type="match status" value="1"/>
</dbReference>
<dbReference type="InterPro" id="IPR013727">
    <property type="entry name" value="2CSK_N"/>
</dbReference>
<dbReference type="AlphaFoldDB" id="A0A069BEF7"/>
<dbReference type="Proteomes" id="UP000231878">
    <property type="component" value="Unassembled WGS sequence"/>
</dbReference>
<comment type="subcellular location">
    <subcellularLocation>
        <location evidence="2">Membrane</location>
    </subcellularLocation>
</comment>
<dbReference type="SUPFAM" id="SSF47384">
    <property type="entry name" value="Homodimeric domain of signal transducing histidine kinase"/>
    <property type="match status" value="1"/>
</dbReference>
<dbReference type="OMA" id="SFERNMN"/>
<dbReference type="KEGG" id="but:X994_3910"/>
<feature type="domain" description="Histidine kinase" evidence="13">
    <location>
        <begin position="247"/>
        <end position="450"/>
    </location>
</feature>
<dbReference type="CDD" id="cd00075">
    <property type="entry name" value="HATPase"/>
    <property type="match status" value="1"/>
</dbReference>
<dbReference type="InterPro" id="IPR005467">
    <property type="entry name" value="His_kinase_dom"/>
</dbReference>
<evidence type="ECO:0000256" key="12">
    <source>
        <dbReference type="SAM" id="Phobius"/>
    </source>
</evidence>
<keyword evidence="7 16" id="KW-0418">Kinase</keyword>
<dbReference type="Pfam" id="PF08521">
    <property type="entry name" value="2CSK_N"/>
    <property type="match status" value="1"/>
</dbReference>
<feature type="domain" description="HAMP" evidence="14">
    <location>
        <begin position="187"/>
        <end position="239"/>
    </location>
</feature>
<evidence type="ECO:0000256" key="9">
    <source>
        <dbReference type="ARBA" id="ARBA00023012"/>
    </source>
</evidence>
<dbReference type="InterPro" id="IPR004358">
    <property type="entry name" value="Sig_transdc_His_kin-like_C"/>
</dbReference>
<evidence type="ECO:0000256" key="11">
    <source>
        <dbReference type="SAM" id="MobiDB-lite"/>
    </source>
</evidence>
<dbReference type="EMBL" id="JQIM01000009">
    <property type="protein sequence ID" value="KGX10526.1"/>
    <property type="molecule type" value="Genomic_DNA"/>
</dbReference>
<dbReference type="GO" id="GO:0005886">
    <property type="term" value="C:plasma membrane"/>
    <property type="evidence" value="ECO:0007669"/>
    <property type="project" value="TreeGrafter"/>
</dbReference>
<dbReference type="SUPFAM" id="SSF55874">
    <property type="entry name" value="ATPase domain of HSP90 chaperone/DNA topoisomerase II/histidine kinase"/>
    <property type="match status" value="1"/>
</dbReference>
<dbReference type="InterPro" id="IPR003661">
    <property type="entry name" value="HisK_dim/P_dom"/>
</dbReference>
<proteinExistence type="predicted"/>
<organism evidence="15 17">
    <name type="scientific">Burkholderia pseudomallei</name>
    <name type="common">Pseudomonas pseudomallei</name>
    <dbReference type="NCBI Taxonomy" id="28450"/>
    <lineage>
        <taxon>Bacteria</taxon>
        <taxon>Pseudomonadati</taxon>
        <taxon>Pseudomonadota</taxon>
        <taxon>Betaproteobacteria</taxon>
        <taxon>Burkholderiales</taxon>
        <taxon>Burkholderiaceae</taxon>
        <taxon>Burkholderia</taxon>
        <taxon>pseudomallei group</taxon>
    </lineage>
</organism>
<keyword evidence="6 12" id="KW-0812">Transmembrane</keyword>
<dbReference type="Proteomes" id="UP000030475">
    <property type="component" value="Unassembled WGS sequence"/>
</dbReference>
<dbReference type="InterPro" id="IPR050428">
    <property type="entry name" value="TCS_sensor_his_kinase"/>
</dbReference>
<keyword evidence="10 12" id="KW-0472">Membrane</keyword>
<comment type="caution">
    <text evidence="15">The sequence shown here is derived from an EMBL/GenBank/DDBJ whole genome shotgun (WGS) entry which is preliminary data.</text>
</comment>
<keyword evidence="4" id="KW-0597">Phosphoprotein</keyword>
<evidence type="ECO:0000256" key="7">
    <source>
        <dbReference type="ARBA" id="ARBA00022777"/>
    </source>
</evidence>
<evidence type="ECO:0000259" key="14">
    <source>
        <dbReference type="PROSITE" id="PS50885"/>
    </source>
</evidence>
<dbReference type="GeneID" id="93062840"/>
<evidence type="ECO:0000256" key="1">
    <source>
        <dbReference type="ARBA" id="ARBA00000085"/>
    </source>
</evidence>
<dbReference type="PROSITE" id="PS50885">
    <property type="entry name" value="HAMP"/>
    <property type="match status" value="1"/>
</dbReference>
<dbReference type="PANTHER" id="PTHR45436">
    <property type="entry name" value="SENSOR HISTIDINE KINASE YKOH"/>
    <property type="match status" value="1"/>
</dbReference>
<dbReference type="PRINTS" id="PR00344">
    <property type="entry name" value="BCTRLSENSOR"/>
</dbReference>
<dbReference type="SMART" id="SM00388">
    <property type="entry name" value="HisKA"/>
    <property type="match status" value="1"/>
</dbReference>
<dbReference type="InterPro" id="IPR003594">
    <property type="entry name" value="HATPase_dom"/>
</dbReference>
<evidence type="ECO:0000256" key="10">
    <source>
        <dbReference type="ARBA" id="ARBA00023136"/>
    </source>
</evidence>
<evidence type="ECO:0000313" key="15">
    <source>
        <dbReference type="EMBL" id="KGX10526.1"/>
    </source>
</evidence>
<accession>A0A069BEF7</accession>
<keyword evidence="8 12" id="KW-1133">Transmembrane helix</keyword>
<dbReference type="PROSITE" id="PS50109">
    <property type="entry name" value="HIS_KIN"/>
    <property type="match status" value="1"/>
</dbReference>
<sequence length="501" mass="54110">MTRLNLRAQVALWLLLPFLGLLALDSWLTYQRAMNAAHVAFDRTLASSLKSIREGVRLVGGEVEVDLPYLALEMFESNDGGKIYYLIRGDDGRAVTGYRDLPMPGAGAPLYATSFYDAVYRGEQLRMAALRLPVHDVPSARTRVVWVMVGETIEARQALAREILVGSLLQEGLLVVLALGIVWLGVGRGLRPLNRLSAKVAARAEDDPTPLETLGLPSEVAPLVESINQYVARTQRMQVARRRFFADAAHQLKTPLAAAQAGVELALRPAERERVSVHLRRVNGAVRQAAKIVQQLLSLSRLESDVAPAIERKPVALAKLARSVTLDWSGVARARGIDLGFEQRASVDVMGRADLLGELVGNLIDNAIRYAGDGAVITVRVAREGALARLEVIDDGPGIAPGERDAVFERFYRSHATLAVEGTGLGLSIVREIARVHRGAVELDDAALAGGAAGDAGDRAGERRERGEADRRGDSDGERSAERPARGRGLVVRVTLPALAV</sequence>
<dbReference type="OrthoDB" id="8554694at2"/>
<evidence type="ECO:0000313" key="16">
    <source>
        <dbReference type="EMBL" id="PJO63994.1"/>
    </source>
</evidence>
<feature type="region of interest" description="Disordered" evidence="11">
    <location>
        <begin position="451"/>
        <end position="487"/>
    </location>
</feature>